<dbReference type="InterPro" id="IPR004651">
    <property type="entry name" value="HisF"/>
</dbReference>
<comment type="caution">
    <text evidence="11">The sequence shown here is derived from an EMBL/GenBank/DDBJ whole genome shotgun (WGS) entry which is preliminary data.</text>
</comment>
<dbReference type="RefSeq" id="WP_378749048.1">
    <property type="nucleotide sequence ID" value="NZ_JBHSSV010000001.1"/>
</dbReference>
<comment type="function">
    <text evidence="7 9">IGPS catalyzes the conversion of PRFAR and glutamine to IGP, AICAR and glutamate. The HisF subunit catalyzes the cyclization activity that produces IGP and AICAR from PRFAR using the ammonia provided by the HisH subunit.</text>
</comment>
<dbReference type="InterPro" id="IPR011060">
    <property type="entry name" value="RibuloseP-bd_barrel"/>
</dbReference>
<name>A0ABW2ZT12_9MICO</name>
<keyword evidence="6 9" id="KW-0456">Lyase</keyword>
<keyword evidence="5 9" id="KW-0368">Histidine biosynthesis</keyword>
<evidence type="ECO:0000256" key="5">
    <source>
        <dbReference type="ARBA" id="ARBA00023102"/>
    </source>
</evidence>
<evidence type="ECO:0000256" key="8">
    <source>
        <dbReference type="ARBA" id="ARBA00047838"/>
    </source>
</evidence>
<keyword evidence="12" id="KW-1185">Reference proteome</keyword>
<evidence type="ECO:0000313" key="12">
    <source>
        <dbReference type="Proteomes" id="UP001597042"/>
    </source>
</evidence>
<dbReference type="InterPro" id="IPR050064">
    <property type="entry name" value="IGPS_HisA/HisF"/>
</dbReference>
<dbReference type="InterPro" id="IPR013785">
    <property type="entry name" value="Aldolase_TIM"/>
</dbReference>
<dbReference type="PANTHER" id="PTHR21235:SF2">
    <property type="entry name" value="IMIDAZOLE GLYCEROL PHOSPHATE SYNTHASE HISHF"/>
    <property type="match status" value="1"/>
</dbReference>
<dbReference type="Proteomes" id="UP001597042">
    <property type="component" value="Unassembled WGS sequence"/>
</dbReference>
<comment type="pathway">
    <text evidence="1 9">Amino-acid biosynthesis; L-histidine biosynthesis; L-histidine from 5-phospho-alpha-D-ribose 1-diphosphate: step 5/9.</text>
</comment>
<dbReference type="NCBIfam" id="TIGR00735">
    <property type="entry name" value="hisF"/>
    <property type="match status" value="1"/>
</dbReference>
<keyword evidence="9" id="KW-0963">Cytoplasm</keyword>
<evidence type="ECO:0000256" key="2">
    <source>
        <dbReference type="ARBA" id="ARBA00009667"/>
    </source>
</evidence>
<comment type="subunit">
    <text evidence="3 9">Heterodimer of HisH and HisF.</text>
</comment>
<feature type="active site" evidence="9">
    <location>
        <position position="131"/>
    </location>
</feature>
<evidence type="ECO:0000256" key="1">
    <source>
        <dbReference type="ARBA" id="ARBA00005091"/>
    </source>
</evidence>
<evidence type="ECO:0000256" key="10">
    <source>
        <dbReference type="RuleBase" id="RU003657"/>
    </source>
</evidence>
<dbReference type="PANTHER" id="PTHR21235">
    <property type="entry name" value="IMIDAZOLE GLYCEROL PHOSPHATE SYNTHASE SUBUNIT HISF/H IGP SYNTHASE SUBUNIT HISF/H"/>
    <property type="match status" value="1"/>
</dbReference>
<dbReference type="Pfam" id="PF00977">
    <property type="entry name" value="His_biosynth"/>
    <property type="match status" value="1"/>
</dbReference>
<dbReference type="SUPFAM" id="SSF51366">
    <property type="entry name" value="Ribulose-phoshate binding barrel"/>
    <property type="match status" value="1"/>
</dbReference>
<dbReference type="InterPro" id="IPR006062">
    <property type="entry name" value="His_biosynth"/>
</dbReference>
<reference evidence="12" key="1">
    <citation type="journal article" date="2019" name="Int. J. Syst. Evol. Microbiol.">
        <title>The Global Catalogue of Microorganisms (GCM) 10K type strain sequencing project: providing services to taxonomists for standard genome sequencing and annotation.</title>
        <authorList>
            <consortium name="The Broad Institute Genomics Platform"/>
            <consortium name="The Broad Institute Genome Sequencing Center for Infectious Disease"/>
            <person name="Wu L."/>
            <person name="Ma J."/>
        </authorList>
    </citation>
    <scope>NUCLEOTIDE SEQUENCE [LARGE SCALE GENOMIC DNA]</scope>
    <source>
        <strain evidence="12">CCUG 50754</strain>
    </source>
</reference>
<evidence type="ECO:0000313" key="11">
    <source>
        <dbReference type="EMBL" id="MFD0781594.1"/>
    </source>
</evidence>
<protein>
    <recommendedName>
        <fullName evidence="9">Imidazole glycerol phosphate synthase subunit HisF</fullName>
        <ecNumber evidence="9">4.3.2.10</ecNumber>
    </recommendedName>
    <alternativeName>
        <fullName evidence="9">IGP synthase cyclase subunit</fullName>
    </alternativeName>
    <alternativeName>
        <fullName evidence="9">IGP synthase subunit HisF</fullName>
    </alternativeName>
    <alternativeName>
        <fullName evidence="9">ImGP synthase subunit HisF</fullName>
        <shortName evidence="9">IGPS subunit HisF</shortName>
    </alternativeName>
</protein>
<dbReference type="HAMAP" id="MF_01013">
    <property type="entry name" value="HisF"/>
    <property type="match status" value="1"/>
</dbReference>
<gene>
    <name evidence="9 11" type="primary">hisF</name>
    <name evidence="11" type="ORF">ACFQZV_09855</name>
</gene>
<comment type="subcellular location">
    <subcellularLocation>
        <location evidence="9">Cytoplasm</location>
    </subcellularLocation>
</comment>
<evidence type="ECO:0000256" key="9">
    <source>
        <dbReference type="HAMAP-Rule" id="MF_01013"/>
    </source>
</evidence>
<sequence>MSLVCRVIPCLDVAAGRVVKGVNFENLRDMGDPVELAGEYYRQGADEITFLDVTATVDERATTYDVVRRTAEEVFIPLTVGGGIRSTDDVGRLLAVGADKIGVNSAAIARPQLLDEIADRFGSQVLVLSLDVKRATAQSVGAFPSGFVVTTHGGRTETTIDAVQWAREATERGAGELLVNSIDADGTREGFDLELVRLMREASSVPVIASGGAGGAEHFAPAISAGADAVLAASVFHSGHLTVGEVKATMSAQGIPVRHVIDGEEPA</sequence>
<keyword evidence="4 9" id="KW-0028">Amino-acid biosynthesis</keyword>
<proteinExistence type="inferred from homology"/>
<evidence type="ECO:0000256" key="4">
    <source>
        <dbReference type="ARBA" id="ARBA00022605"/>
    </source>
</evidence>
<dbReference type="CDD" id="cd04731">
    <property type="entry name" value="HisF"/>
    <property type="match status" value="1"/>
</dbReference>
<organism evidence="11 12">
    <name type="scientific">Microbacterium koreense</name>
    <dbReference type="NCBI Taxonomy" id="323761"/>
    <lineage>
        <taxon>Bacteria</taxon>
        <taxon>Bacillati</taxon>
        <taxon>Actinomycetota</taxon>
        <taxon>Actinomycetes</taxon>
        <taxon>Micrococcales</taxon>
        <taxon>Microbacteriaceae</taxon>
        <taxon>Microbacterium</taxon>
    </lineage>
</organism>
<accession>A0ABW2ZT12</accession>
<dbReference type="EC" id="4.3.2.10" evidence="9"/>
<feature type="active site" evidence="9">
    <location>
        <position position="12"/>
    </location>
</feature>
<evidence type="ECO:0000256" key="6">
    <source>
        <dbReference type="ARBA" id="ARBA00023239"/>
    </source>
</evidence>
<dbReference type="Gene3D" id="3.20.20.70">
    <property type="entry name" value="Aldolase class I"/>
    <property type="match status" value="1"/>
</dbReference>
<comment type="catalytic activity">
    <reaction evidence="8 9">
        <text>5-[(5-phospho-1-deoxy-D-ribulos-1-ylimino)methylamino]-1-(5-phospho-beta-D-ribosyl)imidazole-4-carboxamide + L-glutamine = D-erythro-1-(imidazol-4-yl)glycerol 3-phosphate + 5-amino-1-(5-phospho-beta-D-ribosyl)imidazole-4-carboxamide + L-glutamate + H(+)</text>
        <dbReference type="Rhea" id="RHEA:24793"/>
        <dbReference type="ChEBI" id="CHEBI:15378"/>
        <dbReference type="ChEBI" id="CHEBI:29985"/>
        <dbReference type="ChEBI" id="CHEBI:58278"/>
        <dbReference type="ChEBI" id="CHEBI:58359"/>
        <dbReference type="ChEBI" id="CHEBI:58475"/>
        <dbReference type="ChEBI" id="CHEBI:58525"/>
        <dbReference type="EC" id="4.3.2.10"/>
    </reaction>
</comment>
<evidence type="ECO:0000256" key="7">
    <source>
        <dbReference type="ARBA" id="ARBA00025475"/>
    </source>
</evidence>
<dbReference type="GO" id="GO:0016829">
    <property type="term" value="F:lyase activity"/>
    <property type="evidence" value="ECO:0007669"/>
    <property type="project" value="UniProtKB-KW"/>
</dbReference>
<evidence type="ECO:0000256" key="3">
    <source>
        <dbReference type="ARBA" id="ARBA00011152"/>
    </source>
</evidence>
<dbReference type="EMBL" id="JBHTIM010000001">
    <property type="protein sequence ID" value="MFD0781594.1"/>
    <property type="molecule type" value="Genomic_DNA"/>
</dbReference>
<comment type="similarity">
    <text evidence="2 9 10">Belongs to the HisA/HisF family.</text>
</comment>